<proteinExistence type="predicted"/>
<evidence type="ECO:0000256" key="1">
    <source>
        <dbReference type="SAM" id="MobiDB-lite"/>
    </source>
</evidence>
<evidence type="ECO:0000313" key="3">
    <source>
        <dbReference type="Proteomes" id="UP000696573"/>
    </source>
</evidence>
<dbReference type="Proteomes" id="UP000696573">
    <property type="component" value="Unassembled WGS sequence"/>
</dbReference>
<feature type="region of interest" description="Disordered" evidence="1">
    <location>
        <begin position="26"/>
        <end position="68"/>
    </location>
</feature>
<accession>A0A9N9VHT5</accession>
<name>A0A9N9VHT5_9HYPO</name>
<gene>
    <name evidence="2" type="ORF">CRHIZ90672A_00013131</name>
</gene>
<dbReference type="AlphaFoldDB" id="A0A9N9VHT5"/>
<evidence type="ECO:0000313" key="2">
    <source>
        <dbReference type="EMBL" id="CAH0026522.1"/>
    </source>
</evidence>
<comment type="caution">
    <text evidence="2">The sequence shown here is derived from an EMBL/GenBank/DDBJ whole genome shotgun (WGS) entry which is preliminary data.</text>
</comment>
<feature type="compositionally biased region" description="Basic and acidic residues" evidence="1">
    <location>
        <begin position="26"/>
        <end position="37"/>
    </location>
</feature>
<organism evidence="2 3">
    <name type="scientific">Clonostachys rhizophaga</name>
    <dbReference type="NCBI Taxonomy" id="160324"/>
    <lineage>
        <taxon>Eukaryota</taxon>
        <taxon>Fungi</taxon>
        <taxon>Dikarya</taxon>
        <taxon>Ascomycota</taxon>
        <taxon>Pezizomycotina</taxon>
        <taxon>Sordariomycetes</taxon>
        <taxon>Hypocreomycetidae</taxon>
        <taxon>Hypocreales</taxon>
        <taxon>Bionectriaceae</taxon>
        <taxon>Clonostachys</taxon>
    </lineage>
</organism>
<keyword evidence="3" id="KW-1185">Reference proteome</keyword>
<dbReference type="EMBL" id="CABFNQ020000724">
    <property type="protein sequence ID" value="CAH0026522.1"/>
    <property type="molecule type" value="Genomic_DNA"/>
</dbReference>
<protein>
    <submittedName>
        <fullName evidence="2">Uncharacterized protein</fullName>
    </submittedName>
</protein>
<sequence>MKKESEYGWERRTKRLEWKFGTAKDLSREAKKAEKQHVTKQQRARTHPDSGAGGREAMPGKTRIIWEG</sequence>
<reference evidence="2" key="1">
    <citation type="submission" date="2021-10" db="EMBL/GenBank/DDBJ databases">
        <authorList>
            <person name="Piombo E."/>
        </authorList>
    </citation>
    <scope>NUCLEOTIDE SEQUENCE</scope>
</reference>